<dbReference type="EMBL" id="HG994582">
    <property type="protein sequence ID" value="CAF2902414.1"/>
    <property type="molecule type" value="Genomic_DNA"/>
</dbReference>
<keyword evidence="2" id="KW-1185">Reference proteome</keyword>
<evidence type="ECO:0000313" key="2">
    <source>
        <dbReference type="Proteomes" id="UP000675881"/>
    </source>
</evidence>
<gene>
    <name evidence="1" type="ORF">LSAA_7249</name>
</gene>
<evidence type="ECO:0000313" key="1">
    <source>
        <dbReference type="EMBL" id="CAF2902414.1"/>
    </source>
</evidence>
<sequence length="147" mass="16301">MAMLTLKYENSEEDGLYFTVIKDVLKKFELLPFFNPRSNIFHLVTDGSNEATGAATHHTVEDSPIPNREVSSGQQSVEASAILLSEFLHPLDAIKNTVLPCGGASNEEARVPHFVCESRRLAALIPQLFEETEDILMVLSLNPAEQF</sequence>
<proteinExistence type="predicted"/>
<organism evidence="1 2">
    <name type="scientific">Lepeophtheirus salmonis</name>
    <name type="common">Salmon louse</name>
    <name type="synonym">Caligus salmonis</name>
    <dbReference type="NCBI Taxonomy" id="72036"/>
    <lineage>
        <taxon>Eukaryota</taxon>
        <taxon>Metazoa</taxon>
        <taxon>Ecdysozoa</taxon>
        <taxon>Arthropoda</taxon>
        <taxon>Crustacea</taxon>
        <taxon>Multicrustacea</taxon>
        <taxon>Hexanauplia</taxon>
        <taxon>Copepoda</taxon>
        <taxon>Siphonostomatoida</taxon>
        <taxon>Caligidae</taxon>
        <taxon>Lepeophtheirus</taxon>
    </lineage>
</organism>
<reference evidence="1" key="1">
    <citation type="submission" date="2021-02" db="EMBL/GenBank/DDBJ databases">
        <authorList>
            <person name="Bekaert M."/>
        </authorList>
    </citation>
    <scope>NUCLEOTIDE SEQUENCE</scope>
    <source>
        <strain evidence="1">IoA-00</strain>
    </source>
</reference>
<protein>
    <submittedName>
        <fullName evidence="1">(salmon louse) hypothetical protein</fullName>
    </submittedName>
</protein>
<name>A0A7R8CUQ9_LEPSM</name>
<dbReference type="Proteomes" id="UP000675881">
    <property type="component" value="Chromosome 3"/>
</dbReference>
<accession>A0A7R8CUQ9</accession>
<dbReference type="AlphaFoldDB" id="A0A7R8CUQ9"/>